<gene>
    <name evidence="3" type="ORF">OKIOD_LOCUS4482</name>
</gene>
<dbReference type="SUPFAM" id="SSF48371">
    <property type="entry name" value="ARM repeat"/>
    <property type="match status" value="1"/>
</dbReference>
<organism evidence="3 4">
    <name type="scientific">Oikopleura dioica</name>
    <name type="common">Tunicate</name>
    <dbReference type="NCBI Taxonomy" id="34765"/>
    <lineage>
        <taxon>Eukaryota</taxon>
        <taxon>Metazoa</taxon>
        <taxon>Chordata</taxon>
        <taxon>Tunicata</taxon>
        <taxon>Appendicularia</taxon>
        <taxon>Copelata</taxon>
        <taxon>Oikopleuridae</taxon>
        <taxon>Oikopleura</taxon>
    </lineage>
</organism>
<dbReference type="PANTHER" id="PTHR10257">
    <property type="entry name" value="SERINE/THREONINE PROTEIN PHOSPHATASE 2A PP2A REGULATORY SUBUNIT B"/>
    <property type="match status" value="1"/>
</dbReference>
<dbReference type="Gene3D" id="1.25.10.10">
    <property type="entry name" value="Leucine-rich Repeat Variant"/>
    <property type="match status" value="1"/>
</dbReference>
<dbReference type="InterPro" id="IPR002554">
    <property type="entry name" value="PP2A_B56"/>
</dbReference>
<feature type="region of interest" description="Disordered" evidence="2">
    <location>
        <begin position="1"/>
        <end position="28"/>
    </location>
</feature>
<dbReference type="EMBL" id="OU015568">
    <property type="protein sequence ID" value="CAG5091228.1"/>
    <property type="molecule type" value="Genomic_DNA"/>
</dbReference>
<protein>
    <submittedName>
        <fullName evidence="3">Oidioi.mRNA.OKI2018_I69.PAR.g12924.t1.cds</fullName>
    </submittedName>
</protein>
<comment type="similarity">
    <text evidence="1">Belongs to the phosphatase 2A regulatory subunit B56 family.</text>
</comment>
<dbReference type="PANTHER" id="PTHR10257:SF5">
    <property type="entry name" value="WIDERBORST, ISOFORM H"/>
    <property type="match status" value="1"/>
</dbReference>
<feature type="compositionally biased region" description="Low complexity" evidence="2">
    <location>
        <begin position="14"/>
        <end position="28"/>
    </location>
</feature>
<sequence length="442" mass="50877">MRKSRGAPRGSKKAPGPAGPRLPGGRLPLLRDAKESDQADLMLRKLEICSKIYSFDGYVNMEEERQKKNKTETLHELREAVQTIPQLLREPVIKNMMTMIEINVFRPLPRPVPGVGGENDDDTFHDPQYEHVSLVHDLFVNFLESQAFHPNTMKKYVDASFITQLLGLLNSHDEREREIVKTVLHRIYGKFLGLRGFIRKSINNIFLEFAYEDDSFNGVGELLEILGSIINGFAVPIKAEHKLFLSKVLIPLHKSPRYTSFQPHLSYCIVQFVEKESASTMLVVGSMLRVWPITNTSKEIMFLSEIEEILDVCEPHEFLNICEPLFQRLALCMKSQHFQVAERALYYWNNEYVVSLIEENIRMVMPIVFMSLYEAAKTHWSATIVMLVCNVLKTMMEMDQELFDNLAQMLMDDKNEPMNAQQTVLDAMNRAETMNNLSNPPM</sequence>
<feature type="compositionally biased region" description="Basic residues" evidence="2">
    <location>
        <begin position="1"/>
        <end position="12"/>
    </location>
</feature>
<reference evidence="3 4" key="1">
    <citation type="submission" date="2021-04" db="EMBL/GenBank/DDBJ databases">
        <authorList>
            <person name="Bliznina A."/>
        </authorList>
    </citation>
    <scope>NUCLEOTIDE SEQUENCE [LARGE SCALE GENOMIC DNA]</scope>
</reference>
<accession>A0ABN7SA51</accession>
<proteinExistence type="inferred from homology"/>
<dbReference type="Proteomes" id="UP001158576">
    <property type="component" value="Chromosome PAR"/>
</dbReference>
<evidence type="ECO:0000256" key="1">
    <source>
        <dbReference type="ARBA" id="ARBA00009745"/>
    </source>
</evidence>
<dbReference type="InterPro" id="IPR016024">
    <property type="entry name" value="ARM-type_fold"/>
</dbReference>
<evidence type="ECO:0000313" key="4">
    <source>
        <dbReference type="Proteomes" id="UP001158576"/>
    </source>
</evidence>
<dbReference type="Pfam" id="PF01603">
    <property type="entry name" value="B56"/>
    <property type="match status" value="1"/>
</dbReference>
<dbReference type="InterPro" id="IPR011989">
    <property type="entry name" value="ARM-like"/>
</dbReference>
<evidence type="ECO:0000313" key="3">
    <source>
        <dbReference type="EMBL" id="CAG5091228.1"/>
    </source>
</evidence>
<evidence type="ECO:0000256" key="2">
    <source>
        <dbReference type="SAM" id="MobiDB-lite"/>
    </source>
</evidence>
<keyword evidence="4" id="KW-1185">Reference proteome</keyword>
<name>A0ABN7SA51_OIKDI</name>